<sequence>MPIIEHDAEIAASPREVFALVGQVETFADYSDAIDTIVRLGERRYRWRVRIAGVPLDFDVEITESVPPERFAWRSVTGIPNQGEYRLTPVEGGTHLHLTLEYSLNDPLLEKAVNLAAKPLLHKLGDDIIGQVETQLQAQRIGPPKASR</sequence>
<dbReference type="PANTHER" id="PTHR33824:SF7">
    <property type="entry name" value="POLYKETIDE CYCLASE_DEHYDRASE AND LIPID TRANSPORT SUPERFAMILY PROTEIN"/>
    <property type="match status" value="1"/>
</dbReference>
<dbReference type="EMBL" id="JASCQO010000049">
    <property type="protein sequence ID" value="MDI5935791.1"/>
    <property type="molecule type" value="Genomic_DNA"/>
</dbReference>
<gene>
    <name evidence="1" type="ORF">QLQ84_18520</name>
</gene>
<dbReference type="InterPro" id="IPR019587">
    <property type="entry name" value="Polyketide_cyclase/dehydratase"/>
</dbReference>
<dbReference type="PANTHER" id="PTHR33824">
    <property type="entry name" value="POLYKETIDE CYCLASE/DEHYDRASE AND LIPID TRANSPORT SUPERFAMILY PROTEIN"/>
    <property type="match status" value="1"/>
</dbReference>
<reference evidence="1 2" key="1">
    <citation type="submission" date="2023-04" db="EMBL/GenBank/DDBJ databases">
        <title>Halomonas strains isolated from rhizosphere soil.</title>
        <authorList>
            <person name="Xu L."/>
            <person name="Sun J.-Q."/>
        </authorList>
    </citation>
    <scope>NUCLEOTIDE SEQUENCE [LARGE SCALE GENOMIC DNA]</scope>
    <source>
        <strain evidence="1 2">LN1S58</strain>
    </source>
</reference>
<proteinExistence type="predicted"/>
<dbReference type="Gene3D" id="3.30.530.20">
    <property type="match status" value="1"/>
</dbReference>
<evidence type="ECO:0000313" key="2">
    <source>
        <dbReference type="Proteomes" id="UP001244242"/>
    </source>
</evidence>
<dbReference type="InterPro" id="IPR047137">
    <property type="entry name" value="ORF3"/>
</dbReference>
<dbReference type="Pfam" id="PF10604">
    <property type="entry name" value="Polyketide_cyc2"/>
    <property type="match status" value="1"/>
</dbReference>
<dbReference type="InterPro" id="IPR023393">
    <property type="entry name" value="START-like_dom_sf"/>
</dbReference>
<organism evidence="1 2">
    <name type="scientific">Halomonas kalidii</name>
    <dbReference type="NCBI Taxonomy" id="3043293"/>
    <lineage>
        <taxon>Bacteria</taxon>
        <taxon>Pseudomonadati</taxon>
        <taxon>Pseudomonadota</taxon>
        <taxon>Gammaproteobacteria</taxon>
        <taxon>Oceanospirillales</taxon>
        <taxon>Halomonadaceae</taxon>
        <taxon>Halomonas</taxon>
    </lineage>
</organism>
<accession>A0ABT6VP69</accession>
<dbReference type="RefSeq" id="WP_282723216.1">
    <property type="nucleotide sequence ID" value="NZ_JASCQO010000049.1"/>
</dbReference>
<dbReference type="SUPFAM" id="SSF55961">
    <property type="entry name" value="Bet v1-like"/>
    <property type="match status" value="1"/>
</dbReference>
<comment type="caution">
    <text evidence="1">The sequence shown here is derived from an EMBL/GenBank/DDBJ whole genome shotgun (WGS) entry which is preliminary data.</text>
</comment>
<evidence type="ECO:0000313" key="1">
    <source>
        <dbReference type="EMBL" id="MDI5935791.1"/>
    </source>
</evidence>
<keyword evidence="2" id="KW-1185">Reference proteome</keyword>
<protein>
    <submittedName>
        <fullName evidence="1">SRPBCC family protein</fullName>
    </submittedName>
</protein>
<name>A0ABT6VP69_9GAMM</name>
<dbReference type="Proteomes" id="UP001244242">
    <property type="component" value="Unassembled WGS sequence"/>
</dbReference>